<evidence type="ECO:0000256" key="13">
    <source>
        <dbReference type="ARBA" id="ARBA00023010"/>
    </source>
</evidence>
<dbReference type="SUPFAM" id="SSF81767">
    <property type="entry name" value="Pre-protein crosslinking domain of SecA"/>
    <property type="match status" value="1"/>
</dbReference>
<evidence type="ECO:0000256" key="14">
    <source>
        <dbReference type="ARBA" id="ARBA00023136"/>
    </source>
</evidence>
<feature type="binding site" evidence="15">
    <location>
        <position position="87"/>
    </location>
    <ligand>
        <name>ATP</name>
        <dbReference type="ChEBI" id="CHEBI:30616"/>
    </ligand>
</feature>
<evidence type="ECO:0000256" key="4">
    <source>
        <dbReference type="ARBA" id="ARBA00022475"/>
    </source>
</evidence>
<dbReference type="PROSITE" id="PS51196">
    <property type="entry name" value="SECA_MOTOR_DEAD"/>
    <property type="match status" value="1"/>
</dbReference>
<dbReference type="GO" id="GO:0046872">
    <property type="term" value="F:metal ion binding"/>
    <property type="evidence" value="ECO:0007669"/>
    <property type="project" value="UniProtKB-KW"/>
</dbReference>
<dbReference type="OrthoDB" id="9805579at2"/>
<feature type="domain" description="Helicase ATP-binding" evidence="17">
    <location>
        <begin position="89"/>
        <end position="247"/>
    </location>
</feature>
<dbReference type="FunFam" id="1.10.3060.10:FF:000003">
    <property type="entry name" value="Protein translocase subunit SecA"/>
    <property type="match status" value="1"/>
</dbReference>
<keyword evidence="4 15" id="KW-1003">Cell membrane</keyword>
<dbReference type="RefSeq" id="WP_126396461.1">
    <property type="nucleotide sequence ID" value="NZ_AP018907.1"/>
</dbReference>
<dbReference type="AlphaFoldDB" id="A0A348FVJ6"/>
<dbReference type="GO" id="GO:0008564">
    <property type="term" value="F:protein-exporting ATPase activity"/>
    <property type="evidence" value="ECO:0007669"/>
    <property type="project" value="UniProtKB-EC"/>
</dbReference>
<evidence type="ECO:0000256" key="12">
    <source>
        <dbReference type="ARBA" id="ARBA00022967"/>
    </source>
</evidence>
<comment type="subunit">
    <text evidence="15">Monomer and homodimer. Part of the essential Sec protein translocation apparatus which comprises SecA, SecYEG and auxiliary proteins SecDF-YajC and YidC.</text>
</comment>
<comment type="similarity">
    <text evidence="2 15 16">Belongs to the SecA family.</text>
</comment>
<evidence type="ECO:0000256" key="8">
    <source>
        <dbReference type="ARBA" id="ARBA00022741"/>
    </source>
</evidence>
<evidence type="ECO:0000259" key="18">
    <source>
        <dbReference type="PROSITE" id="PS51194"/>
    </source>
</evidence>
<evidence type="ECO:0000256" key="7">
    <source>
        <dbReference type="ARBA" id="ARBA00022723"/>
    </source>
</evidence>
<dbReference type="InterPro" id="IPR000185">
    <property type="entry name" value="SecA"/>
</dbReference>
<dbReference type="GO" id="GO:0006605">
    <property type="term" value="P:protein targeting"/>
    <property type="evidence" value="ECO:0007669"/>
    <property type="project" value="UniProtKB-UniRule"/>
</dbReference>
<dbReference type="Pfam" id="PF07516">
    <property type="entry name" value="SecA_SW"/>
    <property type="match status" value="1"/>
</dbReference>
<name>A0A348FVJ6_9HYPH</name>
<evidence type="ECO:0000256" key="5">
    <source>
        <dbReference type="ARBA" id="ARBA00022490"/>
    </source>
</evidence>
<keyword evidence="21" id="KW-1185">Reference proteome</keyword>
<dbReference type="GO" id="GO:0031522">
    <property type="term" value="C:cell envelope Sec protein transport complex"/>
    <property type="evidence" value="ECO:0007669"/>
    <property type="project" value="TreeGrafter"/>
</dbReference>
<dbReference type="EC" id="7.4.2.8" evidence="15"/>
<dbReference type="CDD" id="cd18803">
    <property type="entry name" value="SF2_C_secA"/>
    <property type="match status" value="1"/>
</dbReference>
<keyword evidence="3 15" id="KW-0813">Transport</keyword>
<evidence type="ECO:0000256" key="15">
    <source>
        <dbReference type="HAMAP-Rule" id="MF_01382"/>
    </source>
</evidence>
<dbReference type="FunFam" id="3.40.50.300:FF:001790">
    <property type="entry name" value="Protein translocase subunit SecA"/>
    <property type="match status" value="1"/>
</dbReference>
<evidence type="ECO:0000256" key="2">
    <source>
        <dbReference type="ARBA" id="ARBA00007650"/>
    </source>
</evidence>
<evidence type="ECO:0000259" key="17">
    <source>
        <dbReference type="PROSITE" id="PS51192"/>
    </source>
</evidence>
<keyword evidence="11 15" id="KW-0653">Protein transport</keyword>
<dbReference type="FunFam" id="3.40.50.300:FF:000334">
    <property type="entry name" value="Protein translocase subunit SecA"/>
    <property type="match status" value="1"/>
</dbReference>
<keyword evidence="7" id="KW-0479">Metal-binding</keyword>
<keyword evidence="10 15" id="KW-0067">ATP-binding</keyword>
<feature type="binding site" evidence="15">
    <location>
        <position position="523"/>
    </location>
    <ligand>
        <name>ATP</name>
        <dbReference type="ChEBI" id="CHEBI:30616"/>
    </ligand>
</feature>
<sequence>MFGALATKLFGSSNDRKVKTYRPRVAAINDLEPAFAKLSDDALRAKTDEFRTRVAGGTELDELLPEAFAAVREAAKRTLGQRHFDVQLIGGMVLHEGKIAEMKTGEGKTLVATLPVYLNALAGKGVHVVTVNDYLARRDAEWMGQIYRFLGLTVGVIVHGLDDDERREAYACDVTYGTNNELGFDYLRDNMKYDMSQMVQRGHVYGIVDEVDSILIDEARTPLIISGPLDDRSEFYNTIDTFIPRLVKEDFELDEKQRTVVMTEAGTEKMEQMLREAGLLKTDDMYDVENVSVVHHVNQALRAHKLFTRDKDYIVRNGEVVIIDEFTGRMMPGRRFSEGLHQALEAKEHVQIQPENQTLASITFQNYFRMYGKLAGMTGTALTEADEFLDIYGLEVIEVPTNMPVTRRDEDDEVYRTAPEKYRAIIELLKECKTKGQPVLVGTTSIEKSELLADLLKKEGFVQKDFSDPTAFAGLFDEEHATTDKVFAVLNARYHEQEAQIVSQAGAAGAITIATNMAGRGTDIQLGGNPDMRIKAELAGIEPGPEFDRRAAEIRAQCARMKERALKAGGLFVLGTERHESRRIDNQLRGRSGRQGDPGRSKFFLSLDDDLMRIFGSDRLDGMLQKLGLKEGEAIVHPWINKALEKAQGKVEARNFDARKNILKYDDVMNDQRKVVFSQRIELMRDENVAETVKEMRHAVIDELVAKHIPANAYPEQWDVKGLHEAVAGVLALDLPVEDWAKEEGIADQEVRERLFKAADEVMAKKLDAYGPEVMTYVEKSILLQALDHFWREHLVTLDHLRQVIGLRGYGQRDPLNEYKSEAFNLFQGLLDRLREAVTAQLMRVEIMTQPMQPELPEMVAHHIDPTTGLDELAADADPIAQAGRMLGVSAQESGADVAVVERDPADPSTWGKVGRNEPCPCGSGKKFKHCHGRLA</sequence>
<keyword evidence="9" id="KW-0862">Zinc</keyword>
<dbReference type="InterPro" id="IPR020937">
    <property type="entry name" value="SecA_CS"/>
</dbReference>
<dbReference type="InterPro" id="IPR036266">
    <property type="entry name" value="SecA_Wing/Scaffold_sf"/>
</dbReference>
<feature type="binding site" evidence="15">
    <location>
        <begin position="105"/>
        <end position="109"/>
    </location>
    <ligand>
        <name>ATP</name>
        <dbReference type="ChEBI" id="CHEBI:30616"/>
    </ligand>
</feature>
<keyword evidence="14 15" id="KW-0472">Membrane</keyword>
<dbReference type="SMART" id="SM00958">
    <property type="entry name" value="SecA_PP_bind"/>
    <property type="match status" value="1"/>
</dbReference>
<dbReference type="Pfam" id="PF02810">
    <property type="entry name" value="SEC-C"/>
    <property type="match status" value="1"/>
</dbReference>
<dbReference type="InterPro" id="IPR004027">
    <property type="entry name" value="SEC_C_motif"/>
</dbReference>
<dbReference type="Gene3D" id="3.10.450.50">
    <property type="match status" value="1"/>
</dbReference>
<dbReference type="GO" id="GO:0065002">
    <property type="term" value="P:intracellular protein transmembrane transport"/>
    <property type="evidence" value="ECO:0007669"/>
    <property type="project" value="UniProtKB-UniRule"/>
</dbReference>
<dbReference type="CDD" id="cd17928">
    <property type="entry name" value="DEXDc_SecA"/>
    <property type="match status" value="1"/>
</dbReference>
<dbReference type="PROSITE" id="PS51192">
    <property type="entry name" value="HELICASE_ATP_BIND_1"/>
    <property type="match status" value="1"/>
</dbReference>
<evidence type="ECO:0000313" key="20">
    <source>
        <dbReference type="EMBL" id="BBF91329.1"/>
    </source>
</evidence>
<dbReference type="NCBIfam" id="NF009538">
    <property type="entry name" value="PRK12904.1"/>
    <property type="match status" value="1"/>
</dbReference>
<evidence type="ECO:0000256" key="3">
    <source>
        <dbReference type="ARBA" id="ARBA00022448"/>
    </source>
</evidence>
<keyword evidence="5 15" id="KW-0963">Cytoplasm</keyword>
<comment type="subcellular location">
    <subcellularLocation>
        <location evidence="15">Cell membrane</location>
        <topology evidence="15">Peripheral membrane protein</topology>
        <orientation evidence="15">Cytoplasmic side</orientation>
    </subcellularLocation>
    <subcellularLocation>
        <location evidence="15">Cytoplasm</location>
    </subcellularLocation>
    <text evidence="15">Distribution is 50-50.</text>
</comment>
<dbReference type="SMART" id="SM00957">
    <property type="entry name" value="SecA_DEAD"/>
    <property type="match status" value="1"/>
</dbReference>
<dbReference type="InterPro" id="IPR027417">
    <property type="entry name" value="P-loop_NTPase"/>
</dbReference>
<dbReference type="GO" id="GO:0005524">
    <property type="term" value="F:ATP binding"/>
    <property type="evidence" value="ECO:0007669"/>
    <property type="project" value="UniProtKB-UniRule"/>
</dbReference>
<evidence type="ECO:0000256" key="9">
    <source>
        <dbReference type="ARBA" id="ARBA00022833"/>
    </source>
</evidence>
<dbReference type="FunFam" id="3.90.1440.10:FF:000001">
    <property type="entry name" value="Preprotein translocase subunit SecA"/>
    <property type="match status" value="1"/>
</dbReference>
<dbReference type="GO" id="GO:0005886">
    <property type="term" value="C:plasma membrane"/>
    <property type="evidence" value="ECO:0007669"/>
    <property type="project" value="UniProtKB-SubCell"/>
</dbReference>
<evidence type="ECO:0000259" key="19">
    <source>
        <dbReference type="PROSITE" id="PS51196"/>
    </source>
</evidence>
<dbReference type="Gene3D" id="1.10.3060.10">
    <property type="entry name" value="Helical scaffold and wing domains of SecA"/>
    <property type="match status" value="1"/>
</dbReference>
<dbReference type="EMBL" id="AP018907">
    <property type="protein sequence ID" value="BBF91329.1"/>
    <property type="molecule type" value="Genomic_DNA"/>
</dbReference>
<dbReference type="Gene3D" id="3.90.1440.10">
    <property type="entry name" value="SecA, preprotein cross-linking domain"/>
    <property type="match status" value="1"/>
</dbReference>
<dbReference type="Pfam" id="PF07517">
    <property type="entry name" value="SecA_DEAD"/>
    <property type="match status" value="1"/>
</dbReference>
<evidence type="ECO:0000256" key="6">
    <source>
        <dbReference type="ARBA" id="ARBA00022519"/>
    </source>
</evidence>
<dbReference type="PANTHER" id="PTHR30612">
    <property type="entry name" value="SECA INNER MEMBRANE COMPONENT OF SEC PROTEIN SECRETION SYSTEM"/>
    <property type="match status" value="1"/>
</dbReference>
<dbReference type="InterPro" id="IPR044722">
    <property type="entry name" value="SecA_SF2_C"/>
</dbReference>
<comment type="cofactor">
    <cofactor evidence="1">
        <name>Zn(2+)</name>
        <dbReference type="ChEBI" id="CHEBI:29105"/>
    </cofactor>
</comment>
<dbReference type="InterPro" id="IPR014018">
    <property type="entry name" value="SecA_motor_DEAD"/>
</dbReference>
<accession>A0A348FVJ6</accession>
<dbReference type="PROSITE" id="PS51194">
    <property type="entry name" value="HELICASE_CTER"/>
    <property type="match status" value="1"/>
</dbReference>
<reference evidence="20 21" key="1">
    <citation type="submission" date="2018-08" db="EMBL/GenBank/DDBJ databases">
        <title>Complete genome sequencing of Blastochloris tepida GI.</title>
        <authorList>
            <person name="Tsukatani Y."/>
            <person name="Mori H."/>
        </authorList>
    </citation>
    <scope>NUCLEOTIDE SEQUENCE [LARGE SCALE GENOMIC DNA]</scope>
    <source>
        <strain evidence="20 21">GI</strain>
    </source>
</reference>
<evidence type="ECO:0000256" key="10">
    <source>
        <dbReference type="ARBA" id="ARBA00022840"/>
    </source>
</evidence>
<dbReference type="Pfam" id="PF21090">
    <property type="entry name" value="P-loop_SecA"/>
    <property type="match status" value="1"/>
</dbReference>
<feature type="domain" description="SecA family profile" evidence="19">
    <location>
        <begin position="3"/>
        <end position="636"/>
    </location>
</feature>
<dbReference type="InterPro" id="IPR036670">
    <property type="entry name" value="SecA_X-link_sf"/>
</dbReference>
<evidence type="ECO:0000313" key="21">
    <source>
        <dbReference type="Proteomes" id="UP000266934"/>
    </source>
</evidence>
<keyword evidence="13 15" id="KW-0811">Translocation</keyword>
<dbReference type="PROSITE" id="PS01312">
    <property type="entry name" value="SECA"/>
    <property type="match status" value="1"/>
</dbReference>
<keyword evidence="6" id="KW-0997">Cell inner membrane</keyword>
<dbReference type="InterPro" id="IPR011116">
    <property type="entry name" value="SecA_Wing/Scaffold"/>
</dbReference>
<proteinExistence type="inferred from homology"/>
<dbReference type="Pfam" id="PF01043">
    <property type="entry name" value="SecA_PP_bind"/>
    <property type="match status" value="1"/>
</dbReference>
<keyword evidence="12 15" id="KW-1278">Translocase</keyword>
<feature type="domain" description="Helicase C-terminal" evidence="18">
    <location>
        <begin position="424"/>
        <end position="644"/>
    </location>
</feature>
<comment type="catalytic activity">
    <reaction evidence="15">
        <text>ATP + H2O + cellular proteinSide 1 = ADP + phosphate + cellular proteinSide 2.</text>
        <dbReference type="EC" id="7.4.2.8"/>
    </reaction>
</comment>
<dbReference type="SUPFAM" id="SSF81886">
    <property type="entry name" value="Helical scaffold and wing domains of SecA"/>
    <property type="match status" value="1"/>
</dbReference>
<comment type="function">
    <text evidence="15">Part of the Sec protein translocase complex. Interacts with the SecYEG preprotein conducting channel. Has a central role in coupling the hydrolysis of ATP to the transfer of proteins into and across the cell membrane, serving both as a receptor for the preprotein-SecB complex and as an ATP-driven molecular motor driving the stepwise translocation of polypeptide chains across the membrane.</text>
</comment>
<gene>
    <name evidence="15 20" type="primary">secA</name>
    <name evidence="20" type="ORF">BLTE_00140</name>
</gene>
<dbReference type="SUPFAM" id="SSF52540">
    <property type="entry name" value="P-loop containing nucleoside triphosphate hydrolases"/>
    <property type="match status" value="2"/>
</dbReference>
<dbReference type="PRINTS" id="PR00906">
    <property type="entry name" value="SECA"/>
</dbReference>
<dbReference type="GO" id="GO:0043952">
    <property type="term" value="P:protein transport by the Sec complex"/>
    <property type="evidence" value="ECO:0007669"/>
    <property type="project" value="TreeGrafter"/>
</dbReference>
<evidence type="ECO:0000256" key="11">
    <source>
        <dbReference type="ARBA" id="ARBA00022927"/>
    </source>
</evidence>
<dbReference type="PANTHER" id="PTHR30612:SF0">
    <property type="entry name" value="CHLOROPLAST PROTEIN-TRANSPORTING ATPASE"/>
    <property type="match status" value="1"/>
</dbReference>
<dbReference type="NCBIfam" id="TIGR00963">
    <property type="entry name" value="secA"/>
    <property type="match status" value="1"/>
</dbReference>
<evidence type="ECO:0000256" key="16">
    <source>
        <dbReference type="RuleBase" id="RU003874"/>
    </source>
</evidence>
<dbReference type="InterPro" id="IPR001650">
    <property type="entry name" value="Helicase_C-like"/>
</dbReference>
<dbReference type="GO" id="GO:0005829">
    <property type="term" value="C:cytosol"/>
    <property type="evidence" value="ECO:0007669"/>
    <property type="project" value="TreeGrafter"/>
</dbReference>
<dbReference type="InterPro" id="IPR011115">
    <property type="entry name" value="SecA_DEAD"/>
</dbReference>
<keyword evidence="8 15" id="KW-0547">Nucleotide-binding</keyword>
<dbReference type="Gene3D" id="3.40.50.300">
    <property type="entry name" value="P-loop containing nucleotide triphosphate hydrolases"/>
    <property type="match status" value="2"/>
</dbReference>
<dbReference type="Proteomes" id="UP000266934">
    <property type="component" value="Chromosome"/>
</dbReference>
<organism evidence="20 21">
    <name type="scientific">Blastochloris tepida</name>
    <dbReference type="NCBI Taxonomy" id="2233851"/>
    <lineage>
        <taxon>Bacteria</taxon>
        <taxon>Pseudomonadati</taxon>
        <taxon>Pseudomonadota</taxon>
        <taxon>Alphaproteobacteria</taxon>
        <taxon>Hyphomicrobiales</taxon>
        <taxon>Blastochloridaceae</taxon>
        <taxon>Blastochloris</taxon>
    </lineage>
</organism>
<dbReference type="HAMAP" id="MF_01382">
    <property type="entry name" value="SecA"/>
    <property type="match status" value="1"/>
</dbReference>
<dbReference type="GO" id="GO:0017038">
    <property type="term" value="P:protein import"/>
    <property type="evidence" value="ECO:0007669"/>
    <property type="project" value="InterPro"/>
</dbReference>
<dbReference type="InterPro" id="IPR014001">
    <property type="entry name" value="Helicase_ATP-bd"/>
</dbReference>
<dbReference type="KEGG" id="blag:BLTE_00140"/>
<protein>
    <recommendedName>
        <fullName evidence="15 16">Protein translocase subunit SecA</fullName>
        <ecNumber evidence="15">7.4.2.8</ecNumber>
    </recommendedName>
</protein>
<dbReference type="InterPro" id="IPR011130">
    <property type="entry name" value="SecA_preprotein_X-link_dom"/>
</dbReference>
<evidence type="ECO:0000256" key="1">
    <source>
        <dbReference type="ARBA" id="ARBA00001947"/>
    </source>
</evidence>